<gene>
    <name evidence="3" type="ORF">A7U60_g2831</name>
</gene>
<dbReference type="OrthoDB" id="20507at2759"/>
<evidence type="ECO:0000313" key="4">
    <source>
        <dbReference type="Proteomes" id="UP000757232"/>
    </source>
</evidence>
<feature type="region of interest" description="Disordered" evidence="1">
    <location>
        <begin position="202"/>
        <end position="329"/>
    </location>
</feature>
<proteinExistence type="predicted"/>
<dbReference type="PANTHER" id="PTHR13384">
    <property type="entry name" value="G PATCH DOMAIN-CONTAINING PROTEIN 1"/>
    <property type="match status" value="1"/>
</dbReference>
<name>A0A9Q5I1T1_SANBA</name>
<dbReference type="GO" id="GO:0006397">
    <property type="term" value="P:mRNA processing"/>
    <property type="evidence" value="ECO:0007669"/>
    <property type="project" value="InterPro"/>
</dbReference>
<reference evidence="3" key="1">
    <citation type="submission" date="2016-06" db="EMBL/GenBank/DDBJ databases">
        <title>Draft Genome sequence of the fungus Inonotus baumii.</title>
        <authorList>
            <person name="Zhu H."/>
            <person name="Lin W."/>
        </authorList>
    </citation>
    <scope>NUCLEOTIDE SEQUENCE</scope>
    <source>
        <strain evidence="3">821</strain>
    </source>
</reference>
<feature type="region of interest" description="Disordered" evidence="1">
    <location>
        <begin position="665"/>
        <end position="918"/>
    </location>
</feature>
<dbReference type="InterPro" id="IPR011666">
    <property type="entry name" value="DUF1604"/>
</dbReference>
<dbReference type="AlphaFoldDB" id="A0A9Q5I1T1"/>
<accession>A0A9Q5I1T1</accession>
<feature type="compositionally biased region" description="Low complexity" evidence="1">
    <location>
        <begin position="672"/>
        <end position="681"/>
    </location>
</feature>
<organism evidence="3 4">
    <name type="scientific">Sanghuangporus baumii</name>
    <name type="common">Phellinus baumii</name>
    <dbReference type="NCBI Taxonomy" id="108892"/>
    <lineage>
        <taxon>Eukaryota</taxon>
        <taxon>Fungi</taxon>
        <taxon>Dikarya</taxon>
        <taxon>Basidiomycota</taxon>
        <taxon>Agaricomycotina</taxon>
        <taxon>Agaricomycetes</taxon>
        <taxon>Hymenochaetales</taxon>
        <taxon>Hymenochaetaceae</taxon>
        <taxon>Sanghuangporus</taxon>
    </lineage>
</organism>
<feature type="region of interest" description="Disordered" evidence="1">
    <location>
        <begin position="561"/>
        <end position="601"/>
    </location>
</feature>
<dbReference type="Proteomes" id="UP000757232">
    <property type="component" value="Unassembled WGS sequence"/>
</dbReference>
<keyword evidence="4" id="KW-1185">Reference proteome</keyword>
<feature type="compositionally biased region" description="Basic and acidic residues" evidence="1">
    <location>
        <begin position="362"/>
        <end position="381"/>
    </location>
</feature>
<protein>
    <recommendedName>
        <fullName evidence="2">G-patch domain-containing protein</fullName>
    </recommendedName>
</protein>
<dbReference type="InterPro" id="IPR000467">
    <property type="entry name" value="G_patch_dom"/>
</dbReference>
<feature type="region of interest" description="Disordered" evidence="1">
    <location>
        <begin position="351"/>
        <end position="417"/>
    </location>
</feature>
<feature type="compositionally biased region" description="Basic and acidic residues" evidence="1">
    <location>
        <begin position="581"/>
        <end position="598"/>
    </location>
</feature>
<dbReference type="PROSITE" id="PS50174">
    <property type="entry name" value="G_PATCH"/>
    <property type="match status" value="1"/>
</dbReference>
<dbReference type="PANTHER" id="PTHR13384:SF19">
    <property type="entry name" value="G PATCH DOMAIN-CONTAINING PROTEIN 1"/>
    <property type="match status" value="1"/>
</dbReference>
<feature type="compositionally biased region" description="Basic and acidic residues" evidence="1">
    <location>
        <begin position="206"/>
        <end position="237"/>
    </location>
</feature>
<feature type="domain" description="G-patch" evidence="2">
    <location>
        <begin position="159"/>
        <end position="179"/>
    </location>
</feature>
<dbReference type="GO" id="GO:0005634">
    <property type="term" value="C:nucleus"/>
    <property type="evidence" value="ECO:0007669"/>
    <property type="project" value="TreeGrafter"/>
</dbReference>
<evidence type="ECO:0000313" key="3">
    <source>
        <dbReference type="EMBL" id="OCB89976.1"/>
    </source>
</evidence>
<feature type="region of interest" description="Disordered" evidence="1">
    <location>
        <begin position="439"/>
        <end position="473"/>
    </location>
</feature>
<feature type="compositionally biased region" description="Polar residues" evidence="1">
    <location>
        <begin position="15"/>
        <end position="24"/>
    </location>
</feature>
<feature type="compositionally biased region" description="Acidic residues" evidence="1">
    <location>
        <begin position="727"/>
        <end position="740"/>
    </location>
</feature>
<comment type="caution">
    <text evidence="3">The sequence shown here is derived from an EMBL/GenBank/DDBJ whole genome shotgun (WGS) entry which is preliminary data.</text>
</comment>
<sequence>MTSRLKRKLNDLGVDTSSSKSTENFCLIGTPLPPLEKSKDTGEFVPLWKQEVRDEKGRRRLHGAFTGGFSAGYFNTVGSKEGWTPSEFRSSRVDRAKKEARPEDFMDEEDLRELRDNQKLVDTTEEMDLDFWERKATGNGEEKDSIANALAAALLPAPRDSVGAQILKKMGWRIGHGIGPKVTYEQRKRQDALFHGLTGFEGALSKPEDHEEATKHLYPPRDTKAPVFKRKDDKHGLGYESGPGLSQLVATEMSAKDRSTSGQSSKISAGFGLGALNDADEDDLDVYDGGPNQTSRRLAYDADEDDEKTMMRKTTRPSSHAPSSTSKSYFSNGLPCLPGFVVANKPVSEENLFHPPVVPKDWAPDPRRVWEQDKENFRADSDTQGVARQMSPKDGHAWRRSELSANQRGNILGEAPLPAAPRSVFDYLKPKDRERLKSLSTGHAQKDASIPPEDSQRDPGPTISERAPSIPPLDPQVAKMALQGFQPFTNDPIKQTRYTAYLQAQAAGEDSVPFSRMPGQAADAFMRELEDYARSARLFKPVSGAMAGRFTRAAVMDTSAQTAGGLHHPAEEGSYLSMPGESEKEAEPEKEESPKENAARLGMYGPLTREVKTWVPARLLCKRFGVKEPEVELPSEAEASGAASGKVNWQRGGVLSIAEATGAGFTGSTRIGENGAENENGPAESSSTPGRRDVANIGLGDEDETQGQDILTYERPGMDIFKAIFASDEEDADQGEDAGDADSVGHKSDAPSQTDESVAPVPGSKITKSDAKPSHVAPVDYNNMAGKVDISEFKPTFVSRSDRAKVKEKDKRDKGKDREKEKKKKKHRTALVSFEVEEESGDREQARERDSEKKRKKKKSERKKDISRSDDADDEGMWIEKPPPETVQNLVSTAHSAATEELIEAGPPRGRKRAVDFL</sequence>
<feature type="region of interest" description="Disordered" evidence="1">
    <location>
        <begin position="1"/>
        <end position="41"/>
    </location>
</feature>
<feature type="compositionally biased region" description="Polar residues" evidence="1">
    <location>
        <begin position="886"/>
        <end position="896"/>
    </location>
</feature>
<dbReference type="GO" id="GO:0003723">
    <property type="term" value="F:RNA binding"/>
    <property type="evidence" value="ECO:0007669"/>
    <property type="project" value="TreeGrafter"/>
</dbReference>
<dbReference type="EMBL" id="LNZH02000144">
    <property type="protein sequence ID" value="OCB89976.1"/>
    <property type="molecule type" value="Genomic_DNA"/>
</dbReference>
<evidence type="ECO:0000259" key="2">
    <source>
        <dbReference type="PROSITE" id="PS50174"/>
    </source>
</evidence>
<feature type="compositionally biased region" description="Basic and acidic residues" evidence="1">
    <location>
        <begin position="391"/>
        <end position="402"/>
    </location>
</feature>
<feature type="compositionally biased region" description="Basic and acidic residues" evidence="1">
    <location>
        <begin position="842"/>
        <end position="853"/>
    </location>
</feature>
<feature type="compositionally biased region" description="Basic and acidic residues" evidence="1">
    <location>
        <begin position="800"/>
        <end position="820"/>
    </location>
</feature>
<dbReference type="Pfam" id="PF07713">
    <property type="entry name" value="DUF1604"/>
    <property type="match status" value="1"/>
</dbReference>
<feature type="compositionally biased region" description="Low complexity" evidence="1">
    <location>
        <begin position="318"/>
        <end position="328"/>
    </location>
</feature>
<evidence type="ECO:0000256" key="1">
    <source>
        <dbReference type="SAM" id="MobiDB-lite"/>
    </source>
</evidence>
<dbReference type="Pfam" id="PF26093">
    <property type="entry name" value="HTH_TGH"/>
    <property type="match status" value="1"/>
</dbReference>